<proteinExistence type="predicted"/>
<reference evidence="1" key="1">
    <citation type="submission" date="2021-05" db="EMBL/GenBank/DDBJ databases">
        <title>Complete genome sequence of the cellulolytic planctomycete Telmatocola sphagniphila SP2T and characterization of the first cellulase from planctomycetes.</title>
        <authorList>
            <person name="Rakitin A.L."/>
            <person name="Beletsky A.V."/>
            <person name="Naumoff D.G."/>
            <person name="Kulichevskaya I.S."/>
            <person name="Mardanov A.V."/>
            <person name="Ravin N.V."/>
            <person name="Dedysh S.N."/>
        </authorList>
    </citation>
    <scope>NUCLEOTIDE SEQUENCE</scope>
    <source>
        <strain evidence="1">SP2T</strain>
    </source>
</reference>
<organism evidence="1 2">
    <name type="scientific">Telmatocola sphagniphila</name>
    <dbReference type="NCBI Taxonomy" id="1123043"/>
    <lineage>
        <taxon>Bacteria</taxon>
        <taxon>Pseudomonadati</taxon>
        <taxon>Planctomycetota</taxon>
        <taxon>Planctomycetia</taxon>
        <taxon>Gemmatales</taxon>
        <taxon>Gemmataceae</taxon>
    </lineage>
</organism>
<dbReference type="SUPFAM" id="SSF53335">
    <property type="entry name" value="S-adenosyl-L-methionine-dependent methyltransferases"/>
    <property type="match status" value="1"/>
</dbReference>
<dbReference type="Pfam" id="PF13489">
    <property type="entry name" value="Methyltransf_23"/>
    <property type="match status" value="1"/>
</dbReference>
<protein>
    <submittedName>
        <fullName evidence="1">Methyltransferase domain-containing protein</fullName>
    </submittedName>
</protein>
<evidence type="ECO:0000313" key="1">
    <source>
        <dbReference type="EMBL" id="QVL33794.1"/>
    </source>
</evidence>
<dbReference type="Gene3D" id="3.40.50.150">
    <property type="entry name" value="Vaccinia Virus protein VP39"/>
    <property type="match status" value="1"/>
</dbReference>
<dbReference type="InterPro" id="IPR029063">
    <property type="entry name" value="SAM-dependent_MTases_sf"/>
</dbReference>
<dbReference type="KEGG" id="tsph:KIH39_07760"/>
<name>A0A8E6B9C3_9BACT</name>
<keyword evidence="1" id="KW-0489">Methyltransferase</keyword>
<keyword evidence="2" id="KW-1185">Reference proteome</keyword>
<dbReference type="Proteomes" id="UP000676194">
    <property type="component" value="Chromosome"/>
</dbReference>
<sequence>MEHPAYINYWKRKKLLSTSVPAFPRRKWWPTDSLSDIESEYFRTVKSAANILDVGAGDLRVMRKFQAAGFSGEYHTQDIGTEFEYTYKDLSEVTGVYEAVICLDVIEHLYLENGLGLLIRLTELVRPGGVLLLQTPNGRCIRNPLGNDMTHLHLYNLPDLWAFLVALGFEVEGFRVVFQAKERLSLSSSLASCVGRFVTARLLGADYAENIAILAKKSTL</sequence>
<dbReference type="GO" id="GO:0032259">
    <property type="term" value="P:methylation"/>
    <property type="evidence" value="ECO:0007669"/>
    <property type="project" value="UniProtKB-KW"/>
</dbReference>
<dbReference type="GO" id="GO:0008168">
    <property type="term" value="F:methyltransferase activity"/>
    <property type="evidence" value="ECO:0007669"/>
    <property type="project" value="UniProtKB-KW"/>
</dbReference>
<accession>A0A8E6B9C3</accession>
<keyword evidence="1" id="KW-0808">Transferase</keyword>
<dbReference type="AlphaFoldDB" id="A0A8E6B9C3"/>
<dbReference type="RefSeq" id="WP_213498776.1">
    <property type="nucleotide sequence ID" value="NZ_CP074694.1"/>
</dbReference>
<dbReference type="EMBL" id="CP074694">
    <property type="protein sequence ID" value="QVL33794.1"/>
    <property type="molecule type" value="Genomic_DNA"/>
</dbReference>
<evidence type="ECO:0000313" key="2">
    <source>
        <dbReference type="Proteomes" id="UP000676194"/>
    </source>
</evidence>
<gene>
    <name evidence="1" type="ORF">KIH39_07760</name>
</gene>